<dbReference type="EMBL" id="JACCAB010000001">
    <property type="protein sequence ID" value="NYG05804.1"/>
    <property type="molecule type" value="Genomic_DNA"/>
</dbReference>
<dbReference type="PROSITE" id="PS00715">
    <property type="entry name" value="SIGMA70_1"/>
    <property type="match status" value="1"/>
</dbReference>
<dbReference type="InterPro" id="IPR007630">
    <property type="entry name" value="RNA_pol_sigma70_r4"/>
</dbReference>
<dbReference type="InterPro" id="IPR007627">
    <property type="entry name" value="RNA_pol_sigma70_r2"/>
</dbReference>
<dbReference type="Pfam" id="PF04539">
    <property type="entry name" value="Sigma70_r3"/>
    <property type="match status" value="1"/>
</dbReference>
<name>A0A852WGM3_9MICO</name>
<dbReference type="GO" id="GO:0003677">
    <property type="term" value="F:DNA binding"/>
    <property type="evidence" value="ECO:0007669"/>
    <property type="project" value="UniProtKB-KW"/>
</dbReference>
<dbReference type="Pfam" id="PF04545">
    <property type="entry name" value="Sigma70_r4"/>
    <property type="match status" value="1"/>
</dbReference>
<keyword evidence="1" id="KW-0805">Transcription regulation</keyword>
<dbReference type="Gene3D" id="1.20.140.160">
    <property type="match status" value="1"/>
</dbReference>
<dbReference type="InterPro" id="IPR013324">
    <property type="entry name" value="RNA_pol_sigma_r3/r4-like"/>
</dbReference>
<evidence type="ECO:0000256" key="3">
    <source>
        <dbReference type="ARBA" id="ARBA00023125"/>
    </source>
</evidence>
<reference evidence="7 8" key="1">
    <citation type="submission" date="2020-07" db="EMBL/GenBank/DDBJ databases">
        <title>Sequencing the genomes of 1000 actinobacteria strains.</title>
        <authorList>
            <person name="Klenk H.-P."/>
        </authorList>
    </citation>
    <scope>NUCLEOTIDE SEQUENCE [LARGE SCALE GENOMIC DNA]</scope>
    <source>
        <strain evidence="7 8">DSM 23987</strain>
    </source>
</reference>
<dbReference type="GO" id="GO:0006352">
    <property type="term" value="P:DNA-templated transcription initiation"/>
    <property type="evidence" value="ECO:0007669"/>
    <property type="project" value="InterPro"/>
</dbReference>
<protein>
    <submittedName>
        <fullName evidence="7">RNA polymerase sigma-B factor</fullName>
    </submittedName>
</protein>
<dbReference type="AlphaFoldDB" id="A0A852WGM3"/>
<dbReference type="Gene3D" id="1.20.120.1810">
    <property type="match status" value="1"/>
</dbReference>
<dbReference type="PANTHER" id="PTHR30385">
    <property type="entry name" value="SIGMA FACTOR F FLAGELLAR"/>
    <property type="match status" value="1"/>
</dbReference>
<dbReference type="InterPro" id="IPR007624">
    <property type="entry name" value="RNA_pol_sigma70_r3"/>
</dbReference>
<dbReference type="PANTHER" id="PTHR30385:SF4">
    <property type="entry name" value="RNA POLYMERASE SIGMA-E FACTOR"/>
    <property type="match status" value="1"/>
</dbReference>
<proteinExistence type="predicted"/>
<evidence type="ECO:0000256" key="2">
    <source>
        <dbReference type="ARBA" id="ARBA00023082"/>
    </source>
</evidence>
<evidence type="ECO:0000313" key="8">
    <source>
        <dbReference type="Proteomes" id="UP000573599"/>
    </source>
</evidence>
<sequence length="288" mass="31120">MSTTTRATARTTTAATARTAALDAVPTPPTSQPTTQPTTPHDRADALLLLALSAADERDAESLRDEAVLLTLDLPEQVARRYAGRGIEHDDLVQVGRLGLVKAAAGYRAGIGSCFAAYAMPTISGEVKRHFRDCGWSVRPPRRLQEVRALLGAEEEQLAQQLHRTPTRHEVAERLGIDPSEVTSAKLCGSAYSAVSLDEPDDRGAARVEVFAQESADIDRMLSLSALQTALGVLTDRELLILRLRFVEERTQSEIGRVLGVSQMQVSRLLTSILATLREGLADPAYAA</sequence>
<evidence type="ECO:0000256" key="1">
    <source>
        <dbReference type="ARBA" id="ARBA00023015"/>
    </source>
</evidence>
<feature type="region of interest" description="Disordered" evidence="5">
    <location>
        <begin position="1"/>
        <end position="41"/>
    </location>
</feature>
<feature type="domain" description="RNA polymerase sigma-70" evidence="6">
    <location>
        <begin position="91"/>
        <end position="104"/>
    </location>
</feature>
<keyword evidence="8" id="KW-1185">Reference proteome</keyword>
<accession>A0A852WGM3</accession>
<dbReference type="Pfam" id="PF04542">
    <property type="entry name" value="Sigma70_r2"/>
    <property type="match status" value="1"/>
</dbReference>
<keyword evidence="4" id="KW-0804">Transcription</keyword>
<dbReference type="InterPro" id="IPR013325">
    <property type="entry name" value="RNA_pol_sigma_r2"/>
</dbReference>
<organism evidence="7 8">
    <name type="scientific">Pedococcus badiiscoriae</name>
    <dbReference type="NCBI Taxonomy" id="642776"/>
    <lineage>
        <taxon>Bacteria</taxon>
        <taxon>Bacillati</taxon>
        <taxon>Actinomycetota</taxon>
        <taxon>Actinomycetes</taxon>
        <taxon>Micrococcales</taxon>
        <taxon>Intrasporangiaceae</taxon>
        <taxon>Pedococcus</taxon>
    </lineage>
</organism>
<evidence type="ECO:0000256" key="5">
    <source>
        <dbReference type="SAM" id="MobiDB-lite"/>
    </source>
</evidence>
<gene>
    <name evidence="7" type="ORF">BJ986_000291</name>
</gene>
<dbReference type="InterPro" id="IPR014284">
    <property type="entry name" value="RNA_pol_sigma-70_dom"/>
</dbReference>
<dbReference type="NCBIfam" id="TIGR02937">
    <property type="entry name" value="sigma70-ECF"/>
    <property type="match status" value="1"/>
</dbReference>
<comment type="caution">
    <text evidence="7">The sequence shown here is derived from an EMBL/GenBank/DDBJ whole genome shotgun (WGS) entry which is preliminary data.</text>
</comment>
<dbReference type="RefSeq" id="WP_179420377.1">
    <property type="nucleotide sequence ID" value="NZ_JACCAB010000001.1"/>
</dbReference>
<dbReference type="GO" id="GO:0016987">
    <property type="term" value="F:sigma factor activity"/>
    <property type="evidence" value="ECO:0007669"/>
    <property type="project" value="UniProtKB-KW"/>
</dbReference>
<dbReference type="SUPFAM" id="SSF88659">
    <property type="entry name" value="Sigma3 and sigma4 domains of RNA polymerase sigma factors"/>
    <property type="match status" value="2"/>
</dbReference>
<evidence type="ECO:0000256" key="4">
    <source>
        <dbReference type="ARBA" id="ARBA00023163"/>
    </source>
</evidence>
<dbReference type="InterPro" id="IPR000943">
    <property type="entry name" value="RNA_pol_sigma70"/>
</dbReference>
<dbReference type="SUPFAM" id="SSF88946">
    <property type="entry name" value="Sigma2 domain of RNA polymerase sigma factors"/>
    <property type="match status" value="1"/>
</dbReference>
<keyword evidence="2" id="KW-0731">Sigma factor</keyword>
<evidence type="ECO:0000259" key="6">
    <source>
        <dbReference type="PROSITE" id="PS00715"/>
    </source>
</evidence>
<dbReference type="CDD" id="cd06171">
    <property type="entry name" value="Sigma70_r4"/>
    <property type="match status" value="1"/>
</dbReference>
<feature type="compositionally biased region" description="Low complexity" evidence="5">
    <location>
        <begin position="1"/>
        <end position="21"/>
    </location>
</feature>
<dbReference type="PRINTS" id="PR00046">
    <property type="entry name" value="SIGMA70FCT"/>
</dbReference>
<keyword evidence="3" id="KW-0238">DNA-binding</keyword>
<dbReference type="Proteomes" id="UP000573599">
    <property type="component" value="Unassembled WGS sequence"/>
</dbReference>
<evidence type="ECO:0000313" key="7">
    <source>
        <dbReference type="EMBL" id="NYG05804.1"/>
    </source>
</evidence>